<dbReference type="SUPFAM" id="SSF81383">
    <property type="entry name" value="F-box domain"/>
    <property type="match status" value="1"/>
</dbReference>
<evidence type="ECO:0008006" key="3">
    <source>
        <dbReference type="Google" id="ProtNLM"/>
    </source>
</evidence>
<proteinExistence type="predicted"/>
<accession>A0A1Y6LV01</accession>
<dbReference type="CDD" id="cd09917">
    <property type="entry name" value="F-box_SF"/>
    <property type="match status" value="1"/>
</dbReference>
<evidence type="ECO:0000313" key="1">
    <source>
        <dbReference type="EMBL" id="SMY27248.1"/>
    </source>
</evidence>
<dbReference type="InterPro" id="IPR036047">
    <property type="entry name" value="F-box-like_dom_sf"/>
</dbReference>
<name>A0A1Y6LV01_ZYMTR</name>
<dbReference type="AlphaFoldDB" id="A0A1Y6LV01"/>
<organism evidence="1 2">
    <name type="scientific">Zymoseptoria tritici ST99CH_1A5</name>
    <dbReference type="NCBI Taxonomy" id="1276529"/>
    <lineage>
        <taxon>Eukaryota</taxon>
        <taxon>Fungi</taxon>
        <taxon>Dikarya</taxon>
        <taxon>Ascomycota</taxon>
        <taxon>Pezizomycotina</taxon>
        <taxon>Dothideomycetes</taxon>
        <taxon>Dothideomycetidae</taxon>
        <taxon>Mycosphaerellales</taxon>
        <taxon>Mycosphaerellaceae</taxon>
        <taxon>Zymoseptoria</taxon>
    </lineage>
</organism>
<evidence type="ECO:0000313" key="2">
    <source>
        <dbReference type="Proteomes" id="UP000215453"/>
    </source>
</evidence>
<sequence length="444" mass="49602">MDQDLSNTMPAVLPPELWLLIFSHVRGGDIYSLRLLSHTIKEIAEDDSGLAEELQCHLRRAGMDMMLAIVERNPVLGKGARSMRRLTTLSEAIEHNQLDCPPDHYSEDSDDPPIKARMKALRESTAELLQREAARYSSDELDKAYSSYLNEAGFQVALLQQGAMHGFMYRLFKACPSVGNSVSIVQPPGCYGPDTRIRYSQPPLERSSLDPNAARGRKYTNAHRPAARGPVVQSLLSPVRGGEFDVHGLHKRIPHDDEETVAATLFPAAVADEYDEAQIIEGLNRGGVADFLAHATDPRVLQVRCPNTYYNGPWVSLNAIIPDRLWPNLQSIDLFGFECTEDKLVRFVTKCCATVSEFCVKCPLLTHGRWTSVFRRVAGMFRSFKSFGFEASLLTRDADDGRLKHVGMGNIYQPDLLVHRDLLYDFLRNGGPEPHVITSGYFGP</sequence>
<reference evidence="1 2" key="1">
    <citation type="submission" date="2016-10" db="EMBL/GenBank/DDBJ databases">
        <authorList>
            <person name="Varghese N."/>
        </authorList>
    </citation>
    <scope>NUCLEOTIDE SEQUENCE [LARGE SCALE GENOMIC DNA]</scope>
</reference>
<protein>
    <recommendedName>
        <fullName evidence="3">F-box domain-containing protein</fullName>
    </recommendedName>
</protein>
<dbReference type="Proteomes" id="UP000215453">
    <property type="component" value="Chromosome 8"/>
</dbReference>
<gene>
    <name evidence="1" type="ORF">ZT1A5_G8692</name>
</gene>
<dbReference type="EMBL" id="LT882683">
    <property type="protein sequence ID" value="SMY27248.1"/>
    <property type="molecule type" value="Genomic_DNA"/>
</dbReference>